<dbReference type="PANTHER" id="PTHR46579">
    <property type="entry name" value="F5/8 TYPE C DOMAIN-CONTAINING PROTEIN-RELATED"/>
    <property type="match status" value="1"/>
</dbReference>
<accession>A0A9Q3C769</accession>
<evidence type="ECO:0000313" key="3">
    <source>
        <dbReference type="Proteomes" id="UP000765509"/>
    </source>
</evidence>
<feature type="region of interest" description="Disordered" evidence="1">
    <location>
        <begin position="493"/>
        <end position="515"/>
    </location>
</feature>
<dbReference type="OrthoDB" id="3269001at2759"/>
<dbReference type="AlphaFoldDB" id="A0A9Q3C769"/>
<reference evidence="2" key="1">
    <citation type="submission" date="2021-03" db="EMBL/GenBank/DDBJ databases">
        <title>Draft genome sequence of rust myrtle Austropuccinia psidii MF-1, a brazilian biotype.</title>
        <authorList>
            <person name="Quecine M.C."/>
            <person name="Pachon D.M.R."/>
            <person name="Bonatelli M.L."/>
            <person name="Correr F.H."/>
            <person name="Franceschini L.M."/>
            <person name="Leite T.F."/>
            <person name="Margarido G.R.A."/>
            <person name="Almeida C.A."/>
            <person name="Ferrarezi J.A."/>
            <person name="Labate C.A."/>
        </authorList>
    </citation>
    <scope>NUCLEOTIDE SEQUENCE</scope>
    <source>
        <strain evidence="2">MF-1</strain>
    </source>
</reference>
<sequence>MEVCTCPKCINYQFTDENGKQNQGPFVSKSTRNRQWAAASLQDQDNSSRLSEIVLEEISDNNSIVSPETSETHESPSHSKRPTSEFITWLYLSVGVSREKCRVAREYLVQIVTFFQADNYSSIFKNEIPKDVRTILRKLDVTPQFNKHVCCPTCYSVYDIDTSPFDCGYQDFPHSSPCGESLFIPLYIKPTSYVQGHLHSLQTPPKSLKDRTPFLTYITQDFVNWLMWFIPQVEESIDEWRQKVQVETNSISDYQQSPSWKNLYPPSQTAQASAMPLSFSLFVDWFNPMAKKLGGKQVSLGVLALNCLNLPATKRWKLQNTFLSAIIPAPNQPNMVTINNVLSLFVEEIMPLSAGINIPTPRYPNGRKVVIKLGCLIGDLVATHKVAGYASHSATCFCTWCDCNKDNIKNLEIGRLRQSRIVKDYAYSFKQAQNQAERDRILKRAGVRWSELHRLPYWDPVNHVSLGVMHMWYEGILQNHFFRRWQWSFGKSGKPQQETDTNESHQESSSDENDDEMIIDEHSKKIEGLSSEQVKKFQSLFEEVIVPTGITRIPSNAGAPKTGKMKASEWKSLFSIYLPLVSLDVFLGDFDSIESTLPSNWLLLKNLCALVTCTNILIYQSITQDNCKSFLHHYKTYCKTSEVLFSNCKIKPNHHYALHVKTQLLWWGPLRSISEHSGERLNGFLQKFKNNGKADKFGLTIMNRFCQWQRLTAKSSLTKENPNPSSDPEMDFSLDRETYLKLLSYLQMSDSKIRDHMQIPHPEGAKVFPNHAKEIKTLQCNNGLHTFNVSAKPPNNIIKYKTNDGILRYGSVNHILKTVWEPSKNSFILVGNMKKIEYSPTKNKLIWSIFDSLAINQLRKIINIEVIQGNQVVGLCAYRQLPAWSLGVKEPTMLVRLIKEGHSPLSNEEVPNFG</sequence>
<dbReference type="PANTHER" id="PTHR46579:SF1">
    <property type="entry name" value="F5_8 TYPE C DOMAIN-CONTAINING PROTEIN"/>
    <property type="match status" value="1"/>
</dbReference>
<proteinExistence type="predicted"/>
<comment type="caution">
    <text evidence="2">The sequence shown here is derived from an EMBL/GenBank/DDBJ whole genome shotgun (WGS) entry which is preliminary data.</text>
</comment>
<evidence type="ECO:0000256" key="1">
    <source>
        <dbReference type="SAM" id="MobiDB-lite"/>
    </source>
</evidence>
<protein>
    <recommendedName>
        <fullName evidence="4">Transposase domain-containing protein</fullName>
    </recommendedName>
</protein>
<evidence type="ECO:0008006" key="4">
    <source>
        <dbReference type="Google" id="ProtNLM"/>
    </source>
</evidence>
<dbReference type="EMBL" id="AVOT02005167">
    <property type="protein sequence ID" value="MBW0478387.1"/>
    <property type="molecule type" value="Genomic_DNA"/>
</dbReference>
<organism evidence="2 3">
    <name type="scientific">Austropuccinia psidii MF-1</name>
    <dbReference type="NCBI Taxonomy" id="1389203"/>
    <lineage>
        <taxon>Eukaryota</taxon>
        <taxon>Fungi</taxon>
        <taxon>Dikarya</taxon>
        <taxon>Basidiomycota</taxon>
        <taxon>Pucciniomycotina</taxon>
        <taxon>Pucciniomycetes</taxon>
        <taxon>Pucciniales</taxon>
        <taxon>Sphaerophragmiaceae</taxon>
        <taxon>Austropuccinia</taxon>
    </lineage>
</organism>
<gene>
    <name evidence="2" type="ORF">O181_018102</name>
</gene>
<dbReference type="Proteomes" id="UP000765509">
    <property type="component" value="Unassembled WGS sequence"/>
</dbReference>
<keyword evidence="3" id="KW-1185">Reference proteome</keyword>
<evidence type="ECO:0000313" key="2">
    <source>
        <dbReference type="EMBL" id="MBW0478387.1"/>
    </source>
</evidence>
<name>A0A9Q3C769_9BASI</name>